<evidence type="ECO:0000313" key="8">
    <source>
        <dbReference type="Proteomes" id="UP001285636"/>
    </source>
</evidence>
<dbReference type="InterPro" id="IPR015815">
    <property type="entry name" value="HIBADH-related"/>
</dbReference>
<keyword evidence="3" id="KW-0520">NAD</keyword>
<feature type="active site" evidence="4">
    <location>
        <position position="174"/>
    </location>
</feature>
<evidence type="ECO:0000256" key="1">
    <source>
        <dbReference type="ARBA" id="ARBA00009080"/>
    </source>
</evidence>
<sequence length="292" mass="31010">MDNVKAIGFIGLGVMGKSMAKNLMKKGFSVNAYTRTKSKAEDIIEEGCTWCESATEVAEKADVIITMLGFPSEVKEIYFGEEGLLNNAREGSILIDMSTSSPTLAKEIAEAADKHQMTALDAPVSGGDIGAREARLTIMVGGNEEAYNKALPVFQAMGTNVVLQGGPGMGQYTKMVNQIAIATNMIGVSEAISYADKAGLNPNLVLKSIGGGAAGSWSLSNLAPRMIAGDYEPGFYIKHFVKDMTIALESAEELGLDTPGLKLAKGMYEELVTRGFEDAGTQALIKLYVDQA</sequence>
<dbReference type="EC" id="1.1.-.-" evidence="7"/>
<evidence type="ECO:0000259" key="5">
    <source>
        <dbReference type="Pfam" id="PF03446"/>
    </source>
</evidence>
<dbReference type="Gene3D" id="1.10.1040.10">
    <property type="entry name" value="N-(1-d-carboxylethyl)-l-norvaline Dehydrogenase, domain 2"/>
    <property type="match status" value="1"/>
</dbReference>
<dbReference type="InterPro" id="IPR029154">
    <property type="entry name" value="HIBADH-like_NADP-bd"/>
</dbReference>
<dbReference type="Pfam" id="PF03446">
    <property type="entry name" value="NAD_binding_2"/>
    <property type="match status" value="1"/>
</dbReference>
<comment type="similarity">
    <text evidence="1">Belongs to the HIBADH-related family.</text>
</comment>
<dbReference type="SUPFAM" id="SSF51735">
    <property type="entry name" value="NAD(P)-binding Rossmann-fold domains"/>
    <property type="match status" value="1"/>
</dbReference>
<dbReference type="Gene3D" id="3.40.50.720">
    <property type="entry name" value="NAD(P)-binding Rossmann-like Domain"/>
    <property type="match status" value="1"/>
</dbReference>
<dbReference type="AlphaFoldDB" id="A0AAJ2U4Y7"/>
<dbReference type="Proteomes" id="UP001285636">
    <property type="component" value="Unassembled WGS sequence"/>
</dbReference>
<dbReference type="Pfam" id="PF14833">
    <property type="entry name" value="NAD_binding_11"/>
    <property type="match status" value="1"/>
</dbReference>
<evidence type="ECO:0000256" key="3">
    <source>
        <dbReference type="ARBA" id="ARBA00023027"/>
    </source>
</evidence>
<accession>A0AAJ2U4Y7</accession>
<protein>
    <submittedName>
        <fullName evidence="7">NAD(P)-dependent oxidoreductase</fullName>
        <ecNumber evidence="7">1.1.-.-</ecNumber>
    </submittedName>
</protein>
<dbReference type="InterPro" id="IPR002204">
    <property type="entry name" value="3-OH-isobutyrate_DH-rel_CS"/>
</dbReference>
<dbReference type="GO" id="GO:0016054">
    <property type="term" value="P:organic acid catabolic process"/>
    <property type="evidence" value="ECO:0007669"/>
    <property type="project" value="UniProtKB-ARBA"/>
</dbReference>
<reference evidence="7" key="1">
    <citation type="submission" date="2023-10" db="EMBL/GenBank/DDBJ databases">
        <title>Screening of Alkalihalophilus pseudofirmusBZ-TG-HK211 and Its Alleviation of Salt Stress on Rapeseed Growth.</title>
        <authorList>
            <person name="Zhao B."/>
            <person name="Guo T."/>
        </authorList>
    </citation>
    <scope>NUCLEOTIDE SEQUENCE</scope>
    <source>
        <strain evidence="7">BZ-TG-HK211</strain>
    </source>
</reference>
<dbReference type="InterPro" id="IPR013328">
    <property type="entry name" value="6PGD_dom2"/>
</dbReference>
<feature type="domain" description="6-phosphogluconate dehydrogenase NADP-binding" evidence="5">
    <location>
        <begin position="7"/>
        <end position="163"/>
    </location>
</feature>
<name>A0AAJ2U4Y7_ALKPS</name>
<feature type="domain" description="3-hydroxyisobutyrate dehydrogenase-like NAD-binding" evidence="6">
    <location>
        <begin position="168"/>
        <end position="288"/>
    </location>
</feature>
<dbReference type="PANTHER" id="PTHR43060">
    <property type="entry name" value="3-HYDROXYISOBUTYRATE DEHYDROGENASE-LIKE 1, MITOCHONDRIAL-RELATED"/>
    <property type="match status" value="1"/>
</dbReference>
<evidence type="ECO:0000256" key="2">
    <source>
        <dbReference type="ARBA" id="ARBA00023002"/>
    </source>
</evidence>
<dbReference type="PANTHER" id="PTHR43060:SF15">
    <property type="entry name" value="3-HYDROXYISOBUTYRATE DEHYDROGENASE-LIKE 1, MITOCHONDRIAL-RELATED"/>
    <property type="match status" value="1"/>
</dbReference>
<organism evidence="7 8">
    <name type="scientific">Alkalihalophilus pseudofirmus</name>
    <name type="common">Bacillus pseudofirmus</name>
    <dbReference type="NCBI Taxonomy" id="79885"/>
    <lineage>
        <taxon>Bacteria</taxon>
        <taxon>Bacillati</taxon>
        <taxon>Bacillota</taxon>
        <taxon>Bacilli</taxon>
        <taxon>Bacillales</taxon>
        <taxon>Bacillaceae</taxon>
        <taxon>Alkalihalophilus</taxon>
    </lineage>
</organism>
<dbReference type="GO" id="GO:0050661">
    <property type="term" value="F:NADP binding"/>
    <property type="evidence" value="ECO:0007669"/>
    <property type="project" value="InterPro"/>
</dbReference>
<dbReference type="InterPro" id="IPR008927">
    <property type="entry name" value="6-PGluconate_DH-like_C_sf"/>
</dbReference>
<evidence type="ECO:0000256" key="4">
    <source>
        <dbReference type="PIRSR" id="PIRSR000103-1"/>
    </source>
</evidence>
<evidence type="ECO:0000259" key="6">
    <source>
        <dbReference type="Pfam" id="PF14833"/>
    </source>
</evidence>
<dbReference type="InterPro" id="IPR036291">
    <property type="entry name" value="NAD(P)-bd_dom_sf"/>
</dbReference>
<evidence type="ECO:0000313" key="7">
    <source>
        <dbReference type="EMBL" id="MDV2886982.1"/>
    </source>
</evidence>
<proteinExistence type="inferred from homology"/>
<dbReference type="RefSeq" id="WP_323467502.1">
    <property type="nucleotide sequence ID" value="NZ_CP144224.1"/>
</dbReference>
<gene>
    <name evidence="7" type="ORF">RYX45_17440</name>
</gene>
<dbReference type="GO" id="GO:0016491">
    <property type="term" value="F:oxidoreductase activity"/>
    <property type="evidence" value="ECO:0007669"/>
    <property type="project" value="UniProtKB-KW"/>
</dbReference>
<dbReference type="EMBL" id="JAWJAY010000006">
    <property type="protein sequence ID" value="MDV2886982.1"/>
    <property type="molecule type" value="Genomic_DNA"/>
</dbReference>
<dbReference type="PIRSF" id="PIRSF000103">
    <property type="entry name" value="HIBADH"/>
    <property type="match status" value="1"/>
</dbReference>
<comment type="caution">
    <text evidence="7">The sequence shown here is derived from an EMBL/GenBank/DDBJ whole genome shotgun (WGS) entry which is preliminary data.</text>
</comment>
<keyword evidence="2 7" id="KW-0560">Oxidoreductase</keyword>
<dbReference type="InterPro" id="IPR006115">
    <property type="entry name" value="6PGDH_NADP-bd"/>
</dbReference>
<dbReference type="PROSITE" id="PS00895">
    <property type="entry name" value="3_HYDROXYISOBUT_DH"/>
    <property type="match status" value="1"/>
</dbReference>
<dbReference type="SUPFAM" id="SSF48179">
    <property type="entry name" value="6-phosphogluconate dehydrogenase C-terminal domain-like"/>
    <property type="match status" value="1"/>
</dbReference>
<dbReference type="GO" id="GO:0051287">
    <property type="term" value="F:NAD binding"/>
    <property type="evidence" value="ECO:0007669"/>
    <property type="project" value="InterPro"/>
</dbReference>